<dbReference type="GO" id="GO:0016020">
    <property type="term" value="C:membrane"/>
    <property type="evidence" value="ECO:0007669"/>
    <property type="project" value="UniProtKB-SubCell"/>
</dbReference>
<dbReference type="InterPro" id="IPR000537">
    <property type="entry name" value="UbiA_prenyltransferase"/>
</dbReference>
<keyword evidence="5 7" id="KW-0472">Membrane</keyword>
<evidence type="ECO:0000256" key="6">
    <source>
        <dbReference type="SAM" id="MobiDB-lite"/>
    </source>
</evidence>
<dbReference type="SUPFAM" id="SSF56784">
    <property type="entry name" value="HAD-like"/>
    <property type="match status" value="1"/>
</dbReference>
<dbReference type="GO" id="GO:0016765">
    <property type="term" value="F:transferase activity, transferring alkyl or aryl (other than methyl) groups"/>
    <property type="evidence" value="ECO:0007669"/>
    <property type="project" value="InterPro"/>
</dbReference>
<comment type="subcellular location">
    <subcellularLocation>
        <location evidence="1">Membrane</location>
        <topology evidence="1">Multi-pass membrane protein</topology>
    </subcellularLocation>
</comment>
<keyword evidence="3 7" id="KW-0812">Transmembrane</keyword>
<keyword evidence="2" id="KW-1003">Cell membrane</keyword>
<dbReference type="NCBIfam" id="NF006088">
    <property type="entry name" value="PRK08238.1"/>
    <property type="match status" value="1"/>
</dbReference>
<keyword evidence="4 7" id="KW-1133">Transmembrane helix</keyword>
<dbReference type="InterPro" id="IPR044878">
    <property type="entry name" value="UbiA_sf"/>
</dbReference>
<dbReference type="GO" id="GO:0016757">
    <property type="term" value="F:glycosyltransferase activity"/>
    <property type="evidence" value="ECO:0007669"/>
    <property type="project" value="UniProtKB-KW"/>
</dbReference>
<evidence type="ECO:0000313" key="8">
    <source>
        <dbReference type="EMBL" id="AWT60848.1"/>
    </source>
</evidence>
<dbReference type="InterPro" id="IPR036412">
    <property type="entry name" value="HAD-like_sf"/>
</dbReference>
<evidence type="ECO:0000256" key="2">
    <source>
        <dbReference type="ARBA" id="ARBA00022475"/>
    </source>
</evidence>
<sequence>MTEKEEKSTGAREDLRSKSTDSHFEESNEVPLCVDLDGTLVYSDTSWESVIRLLRRWPWMVVCFPFWLLRGRAHFKAEVASRVNFEPECLGYIEEILEFLNDEKAKGRLLVLATAANQSVADIVSRYLGLFDRALGSDEKINLKGPRKAEALVGSYGKQGFDYVGNDQADIAVWEQARIAYVVNASEGLRRRMSDMGSHIEKMPMLNLNLCDFARALRMHHWIKNALLLVPLVAAHRFADISEWTKLMIGVIAFGFCASSTYLVNDLLDIESDRRHRSKRARVIASGKLRISKGIYLALGLLAVGVLLSLGLPESFLACLLIYWLGANLYSLFLKQIYLVDVVVLTGLYFIRILSGAEIVDVVVSPWLFVFSLFFFLSLALSKRYVELLRIADLPVTKIPGRGYGTGDGWVVLFLGVGSGVLSIVVLAFYMNSGHIDTLYRKAEFIWIGVLLTLVWISRVWYRAKRGLLDDDPIIFAIKDRTSYVILGLIIVCVLLSSPILGR</sequence>
<dbReference type="CDD" id="cd13963">
    <property type="entry name" value="PT_UbiA_2"/>
    <property type="match status" value="1"/>
</dbReference>
<proteinExistence type="predicted"/>
<dbReference type="Pfam" id="PF01040">
    <property type="entry name" value="UbiA"/>
    <property type="match status" value="1"/>
</dbReference>
<reference evidence="8 9" key="1">
    <citation type="submission" date="2018-06" db="EMBL/GenBank/DDBJ databases">
        <title>Draft Genome Sequence of a Novel Marine Bacterium Related to the Verrucomicrobia.</title>
        <authorList>
            <person name="Vosseberg J."/>
            <person name="Martijn J."/>
            <person name="Ettema T.J.G."/>
        </authorList>
    </citation>
    <scope>NUCLEOTIDE SEQUENCE [LARGE SCALE GENOMIC DNA]</scope>
    <source>
        <strain evidence="8">TARA_B100001123</strain>
    </source>
</reference>
<keyword evidence="8" id="KW-0328">Glycosyltransferase</keyword>
<evidence type="ECO:0000256" key="1">
    <source>
        <dbReference type="ARBA" id="ARBA00004141"/>
    </source>
</evidence>
<dbReference type="AlphaFoldDB" id="A0A2Z4AI08"/>
<name>A0A2Z4AI08_9BACT</name>
<feature type="region of interest" description="Disordered" evidence="6">
    <location>
        <begin position="1"/>
        <end position="23"/>
    </location>
</feature>
<dbReference type="Proteomes" id="UP000247465">
    <property type="component" value="Chromosome"/>
</dbReference>
<keyword evidence="8" id="KW-0808">Transferase</keyword>
<protein>
    <submittedName>
        <fullName evidence="8">Decaprenyl-phosphate phosphoribosyltransferase</fullName>
        <ecNumber evidence="8">2.4.2.45</ecNumber>
    </submittedName>
</protein>
<dbReference type="EMBL" id="CP029803">
    <property type="protein sequence ID" value="AWT60848.1"/>
    <property type="molecule type" value="Genomic_DNA"/>
</dbReference>
<feature type="transmembrane region" description="Helical" evidence="7">
    <location>
        <begin position="362"/>
        <end position="381"/>
    </location>
</feature>
<evidence type="ECO:0000256" key="7">
    <source>
        <dbReference type="SAM" id="Phobius"/>
    </source>
</evidence>
<feature type="transmembrane region" description="Helical" evidence="7">
    <location>
        <begin position="295"/>
        <end position="325"/>
    </location>
</feature>
<dbReference type="Gene3D" id="3.40.50.1000">
    <property type="entry name" value="HAD superfamily/HAD-like"/>
    <property type="match status" value="1"/>
</dbReference>
<gene>
    <name evidence="8" type="ORF">DF168_02072</name>
</gene>
<feature type="transmembrane region" description="Helical" evidence="7">
    <location>
        <begin position="482"/>
        <end position="502"/>
    </location>
</feature>
<evidence type="ECO:0000256" key="3">
    <source>
        <dbReference type="ARBA" id="ARBA00022692"/>
    </source>
</evidence>
<feature type="transmembrane region" description="Helical" evidence="7">
    <location>
        <begin position="337"/>
        <end position="355"/>
    </location>
</feature>
<evidence type="ECO:0000313" key="9">
    <source>
        <dbReference type="Proteomes" id="UP000247465"/>
    </source>
</evidence>
<dbReference type="KEGG" id="mtar:DF168_02072"/>
<organism evidence="8 9">
    <name type="scientific">Candidatus Moanibacter tarae</name>
    <dbReference type="NCBI Taxonomy" id="2200854"/>
    <lineage>
        <taxon>Bacteria</taxon>
        <taxon>Pseudomonadati</taxon>
        <taxon>Verrucomicrobiota</taxon>
        <taxon>Opitutia</taxon>
        <taxon>Puniceicoccales</taxon>
        <taxon>Puniceicoccales incertae sedis</taxon>
        <taxon>Candidatus Moanibacter</taxon>
    </lineage>
</organism>
<feature type="transmembrane region" description="Helical" evidence="7">
    <location>
        <begin position="410"/>
        <end position="431"/>
    </location>
</feature>
<accession>A0A2Z4AI08</accession>
<dbReference type="Gene3D" id="1.10.357.140">
    <property type="entry name" value="UbiA prenyltransferase"/>
    <property type="match status" value="1"/>
</dbReference>
<dbReference type="InterPro" id="IPR023214">
    <property type="entry name" value="HAD_sf"/>
</dbReference>
<evidence type="ECO:0000256" key="4">
    <source>
        <dbReference type="ARBA" id="ARBA00022989"/>
    </source>
</evidence>
<feature type="transmembrane region" description="Helical" evidence="7">
    <location>
        <begin position="245"/>
        <end position="268"/>
    </location>
</feature>
<evidence type="ECO:0000256" key="5">
    <source>
        <dbReference type="ARBA" id="ARBA00023136"/>
    </source>
</evidence>
<dbReference type="EC" id="2.4.2.45" evidence="8"/>
<feature type="transmembrane region" description="Helical" evidence="7">
    <location>
        <begin position="443"/>
        <end position="462"/>
    </location>
</feature>